<evidence type="ECO:0000313" key="4">
    <source>
        <dbReference type="EMBL" id="KRO18444.1"/>
    </source>
</evidence>
<dbReference type="Pfam" id="PF03747">
    <property type="entry name" value="ADP_ribosyl_GH"/>
    <property type="match status" value="1"/>
</dbReference>
<keyword evidence="3" id="KW-0479">Metal-binding</keyword>
<sequence>MLTAKQIKQGIINGFVADALGVPVEFQQRGSYHVTQMQGYGTYQQPAGSWSDDSSLTLILLANLVQAGTMHDMMRKMVTWLTQDAYTPAQLTFDVGHSTQVAIQHFMQGSEPEMAGDASEMGNGNGALMRIAPLAIVLEDEADLNTRFQLIRDTTFITHRHPRALIGSVLYVELLRHLLSQLPLETALQQAFLSVQQLSLPRAEVAHYQRLRQPDFWDIPEQMIHSSGYVVDSLEAAVWVAGNADSLKDAMLTAVNLGEDTDTIAQLSTMIYWAQHPDAVAPKEWVDHLILPTNAEHIIDQFAQKYGDFGRSNKF</sequence>
<dbReference type="GO" id="GO:0016787">
    <property type="term" value="F:hydrolase activity"/>
    <property type="evidence" value="ECO:0007669"/>
    <property type="project" value="UniProtKB-KW"/>
</dbReference>
<keyword evidence="3" id="KW-0460">Magnesium</keyword>
<feature type="binding site" evidence="3">
    <location>
        <position position="263"/>
    </location>
    <ligand>
        <name>Mg(2+)</name>
        <dbReference type="ChEBI" id="CHEBI:18420"/>
        <label>1</label>
    </ligand>
</feature>
<dbReference type="PANTHER" id="PTHR16222">
    <property type="entry name" value="ADP-RIBOSYLGLYCOHYDROLASE"/>
    <property type="match status" value="1"/>
</dbReference>
<keyword evidence="2 4" id="KW-0378">Hydrolase</keyword>
<dbReference type="SUPFAM" id="SSF101478">
    <property type="entry name" value="ADP-ribosylglycohydrolase"/>
    <property type="match status" value="1"/>
</dbReference>
<comment type="caution">
    <text evidence="4">The sequence shown here is derived from an EMBL/GenBank/DDBJ whole genome shotgun (WGS) entry which is preliminary data.</text>
</comment>
<evidence type="ECO:0000256" key="2">
    <source>
        <dbReference type="ARBA" id="ARBA00022801"/>
    </source>
</evidence>
<dbReference type="PANTHER" id="PTHR16222:SF24">
    <property type="entry name" value="ADP-RIBOSYLHYDROLASE ARH3"/>
    <property type="match status" value="1"/>
</dbReference>
<dbReference type="Proteomes" id="UP000050969">
    <property type="component" value="Unassembled WGS sequence"/>
</dbReference>
<proteinExistence type="inferred from homology"/>
<evidence type="ECO:0000313" key="5">
    <source>
        <dbReference type="Proteomes" id="UP000050969"/>
    </source>
</evidence>
<feature type="binding site" evidence="3">
    <location>
        <position position="53"/>
    </location>
    <ligand>
        <name>Mg(2+)</name>
        <dbReference type="ChEBI" id="CHEBI:18420"/>
        <label>1</label>
    </ligand>
</feature>
<evidence type="ECO:0000256" key="1">
    <source>
        <dbReference type="ARBA" id="ARBA00010702"/>
    </source>
</evidence>
<dbReference type="InterPro" id="IPR005502">
    <property type="entry name" value="Ribosyl_crysJ1"/>
</dbReference>
<dbReference type="STRING" id="1293598.IV56_GL001578"/>
<feature type="binding site" evidence="3">
    <location>
        <position position="262"/>
    </location>
    <ligand>
        <name>Mg(2+)</name>
        <dbReference type="ChEBI" id="CHEBI:18420"/>
        <label>1</label>
    </ligand>
</feature>
<dbReference type="InterPro" id="IPR050792">
    <property type="entry name" value="ADP-ribosylglycohydrolase"/>
</dbReference>
<reference evidence="4 5" key="1">
    <citation type="journal article" date="2015" name="Genome Announc.">
        <title>Expanding the biotechnology potential of lactobacilli through comparative genomics of 213 strains and associated genera.</title>
        <authorList>
            <person name="Sun Z."/>
            <person name="Harris H.M."/>
            <person name="McCann A."/>
            <person name="Guo C."/>
            <person name="Argimon S."/>
            <person name="Zhang W."/>
            <person name="Yang X."/>
            <person name="Jeffery I.B."/>
            <person name="Cooney J.C."/>
            <person name="Kagawa T.F."/>
            <person name="Liu W."/>
            <person name="Song Y."/>
            <person name="Salvetti E."/>
            <person name="Wrobel A."/>
            <person name="Rasinkangas P."/>
            <person name="Parkhill J."/>
            <person name="Rea M.C."/>
            <person name="O'Sullivan O."/>
            <person name="Ritari J."/>
            <person name="Douillard F.P."/>
            <person name="Paul Ross R."/>
            <person name="Yang R."/>
            <person name="Briner A.E."/>
            <person name="Felis G.E."/>
            <person name="de Vos W.M."/>
            <person name="Barrangou R."/>
            <person name="Klaenhammer T.R."/>
            <person name="Caufield P.W."/>
            <person name="Cui Y."/>
            <person name="Zhang H."/>
            <person name="O'Toole P.W."/>
        </authorList>
    </citation>
    <scope>NUCLEOTIDE SEQUENCE [LARGE SCALE GENOMIC DNA]</scope>
    <source>
        <strain evidence="4 5">DSM 24301</strain>
    </source>
</reference>
<gene>
    <name evidence="4" type="ORF">IV56_GL001578</name>
</gene>
<dbReference type="PATRIC" id="fig|1293598.4.peg.1644"/>
<name>A0A0R2N021_9LACO</name>
<feature type="binding site" evidence="3">
    <location>
        <position position="51"/>
    </location>
    <ligand>
        <name>Mg(2+)</name>
        <dbReference type="ChEBI" id="CHEBI:18420"/>
        <label>1</label>
    </ligand>
</feature>
<feature type="binding site" evidence="3">
    <location>
        <position position="260"/>
    </location>
    <ligand>
        <name>Mg(2+)</name>
        <dbReference type="ChEBI" id="CHEBI:18420"/>
        <label>1</label>
    </ligand>
</feature>
<dbReference type="RefSeq" id="WP_056992289.1">
    <property type="nucleotide sequence ID" value="NZ_JQCE01000005.1"/>
</dbReference>
<dbReference type="InterPro" id="IPR036705">
    <property type="entry name" value="Ribosyl_crysJ1_sf"/>
</dbReference>
<dbReference type="AlphaFoldDB" id="A0A0R2N021"/>
<feature type="binding site" evidence="3">
    <location>
        <position position="52"/>
    </location>
    <ligand>
        <name>Mg(2+)</name>
        <dbReference type="ChEBI" id="CHEBI:18420"/>
        <label>1</label>
    </ligand>
</feature>
<organism evidence="4 5">
    <name type="scientific">Lacticaseibacillus saniviri JCM 17471 = DSM 24301</name>
    <dbReference type="NCBI Taxonomy" id="1293598"/>
    <lineage>
        <taxon>Bacteria</taxon>
        <taxon>Bacillati</taxon>
        <taxon>Bacillota</taxon>
        <taxon>Bacilli</taxon>
        <taxon>Lactobacillales</taxon>
        <taxon>Lactobacillaceae</taxon>
        <taxon>Lacticaseibacillus</taxon>
    </lineage>
</organism>
<dbReference type="Gene3D" id="1.10.4080.10">
    <property type="entry name" value="ADP-ribosylation/Crystallin J1"/>
    <property type="match status" value="1"/>
</dbReference>
<dbReference type="EMBL" id="JQCE01000005">
    <property type="protein sequence ID" value="KRO18444.1"/>
    <property type="molecule type" value="Genomic_DNA"/>
</dbReference>
<accession>A0A0R2N021</accession>
<protein>
    <submittedName>
        <fullName evidence="4">ADP-ribosylglycohydrolase</fullName>
    </submittedName>
</protein>
<evidence type="ECO:0000256" key="3">
    <source>
        <dbReference type="PIRSR" id="PIRSR605502-1"/>
    </source>
</evidence>
<comment type="cofactor">
    <cofactor evidence="3">
        <name>Mg(2+)</name>
        <dbReference type="ChEBI" id="CHEBI:18420"/>
    </cofactor>
    <text evidence="3">Binds 2 magnesium ions per subunit.</text>
</comment>
<comment type="similarity">
    <text evidence="1">Belongs to the ADP-ribosylglycohydrolase family.</text>
</comment>
<keyword evidence="5" id="KW-1185">Reference proteome</keyword>
<dbReference type="GO" id="GO:0046872">
    <property type="term" value="F:metal ion binding"/>
    <property type="evidence" value="ECO:0007669"/>
    <property type="project" value="UniProtKB-KW"/>
</dbReference>